<evidence type="ECO:0000313" key="1">
    <source>
        <dbReference type="EMBL" id="GIX80324.1"/>
    </source>
</evidence>
<evidence type="ECO:0000313" key="2">
    <source>
        <dbReference type="Proteomes" id="UP001054837"/>
    </source>
</evidence>
<proteinExistence type="predicted"/>
<keyword evidence="2" id="KW-1185">Reference proteome</keyword>
<dbReference type="PANTHER" id="PTHR21261">
    <property type="entry name" value="BEAT PROTEIN"/>
    <property type="match status" value="1"/>
</dbReference>
<name>A0AAV4NA17_9ARAC</name>
<gene>
    <name evidence="1" type="ORF">CDAR_426651</name>
</gene>
<dbReference type="AlphaFoldDB" id="A0AAV4NA17"/>
<reference evidence="1 2" key="1">
    <citation type="submission" date="2021-06" db="EMBL/GenBank/DDBJ databases">
        <title>Caerostris darwini draft genome.</title>
        <authorList>
            <person name="Kono N."/>
            <person name="Arakawa K."/>
        </authorList>
    </citation>
    <scope>NUCLEOTIDE SEQUENCE [LARGE SCALE GENOMIC DNA]</scope>
</reference>
<organism evidence="1 2">
    <name type="scientific">Caerostris darwini</name>
    <dbReference type="NCBI Taxonomy" id="1538125"/>
    <lineage>
        <taxon>Eukaryota</taxon>
        <taxon>Metazoa</taxon>
        <taxon>Ecdysozoa</taxon>
        <taxon>Arthropoda</taxon>
        <taxon>Chelicerata</taxon>
        <taxon>Arachnida</taxon>
        <taxon>Araneae</taxon>
        <taxon>Araneomorphae</taxon>
        <taxon>Entelegynae</taxon>
        <taxon>Araneoidea</taxon>
        <taxon>Araneidae</taxon>
        <taxon>Caerostris</taxon>
    </lineage>
</organism>
<evidence type="ECO:0008006" key="3">
    <source>
        <dbReference type="Google" id="ProtNLM"/>
    </source>
</evidence>
<dbReference type="SUPFAM" id="SSF48726">
    <property type="entry name" value="Immunoglobulin"/>
    <property type="match status" value="1"/>
</dbReference>
<dbReference type="PANTHER" id="PTHR21261:SF15">
    <property type="entry name" value="BEATEN PATH IIIA, ISOFORM D-RELATED"/>
    <property type="match status" value="1"/>
</dbReference>
<dbReference type="EMBL" id="BPLQ01001279">
    <property type="protein sequence ID" value="GIX80324.1"/>
    <property type="molecule type" value="Genomic_DNA"/>
</dbReference>
<dbReference type="InterPro" id="IPR036179">
    <property type="entry name" value="Ig-like_dom_sf"/>
</dbReference>
<dbReference type="Proteomes" id="UP001054837">
    <property type="component" value="Unassembled WGS sequence"/>
</dbReference>
<comment type="caution">
    <text evidence="1">The sequence shown here is derived from an EMBL/GenBank/DDBJ whole genome shotgun (WGS) entry which is preliminary data.</text>
</comment>
<accession>A0AAV4NA17</accession>
<sequence>MSLDVPTAVMQGDSIWLNCTLDLESDDLYSVKWYKDDVEFYRHLPQDSPSGQKYDIPGIRLDPTDESEIPVDPKIATSNFFSSSYVFFRRVAALWRGVVSEPWIFHGSFSLSFISAGL</sequence>
<protein>
    <recommendedName>
        <fullName evidence="3">Ig-like domain-containing protein</fullName>
    </recommendedName>
</protein>